<dbReference type="GO" id="GO:0003677">
    <property type="term" value="F:DNA binding"/>
    <property type="evidence" value="ECO:0007669"/>
    <property type="project" value="InterPro"/>
</dbReference>
<evidence type="ECO:0000313" key="3">
    <source>
        <dbReference type="EMBL" id="PHN04571.1"/>
    </source>
</evidence>
<keyword evidence="1" id="KW-0812">Transmembrane</keyword>
<organism evidence="3 4">
    <name type="scientific">Flavilitoribacter nigricans (strain ATCC 23147 / DSM 23189 / NBRC 102662 / NCIMB 1420 / SS-2)</name>
    <name type="common">Lewinella nigricans</name>
    <dbReference type="NCBI Taxonomy" id="1122177"/>
    <lineage>
        <taxon>Bacteria</taxon>
        <taxon>Pseudomonadati</taxon>
        <taxon>Bacteroidota</taxon>
        <taxon>Saprospiria</taxon>
        <taxon>Saprospirales</taxon>
        <taxon>Lewinellaceae</taxon>
        <taxon>Flavilitoribacter</taxon>
    </lineage>
</organism>
<sequence length="296" mass="34764">MRDLSYFPPMQTNLEHSSFSGPNDRWIFRFVYPLMTFGAVHIGNDNPLLTLWSLPSYYTDLILAAFCTYGAGYYFRYLFQKLDRKYQWEEQARRRIAGHAVYGVLIPLLLILGIECLYLRLFLGIPPREFTVHYLEMPLVFGFLLIINLFYIILYYRQYNSRLQRALLREPGRVTSKADYLLVNRGARTLQLPLEEVAYFAKLDGITFLRTAGGEKFLYDLPLEQIRKRLDQDSFYQLNRQFIAGRKSIQAYAATDTRKLAIELHPRPEQAVFVSKARATHFVSWLQPDRKEELVS</sequence>
<proteinExistence type="predicted"/>
<keyword evidence="1" id="KW-1133">Transmembrane helix</keyword>
<accession>A0A2D0N7S8</accession>
<protein>
    <recommendedName>
        <fullName evidence="2">HTH LytTR-type domain-containing protein</fullName>
    </recommendedName>
</protein>
<dbReference type="EMBL" id="PDUD01000025">
    <property type="protein sequence ID" value="PHN04571.1"/>
    <property type="molecule type" value="Genomic_DNA"/>
</dbReference>
<dbReference type="PROSITE" id="PS50930">
    <property type="entry name" value="HTH_LYTTR"/>
    <property type="match status" value="1"/>
</dbReference>
<dbReference type="SMART" id="SM00850">
    <property type="entry name" value="LytTR"/>
    <property type="match status" value="1"/>
</dbReference>
<gene>
    <name evidence="3" type="ORF">CRP01_21440</name>
</gene>
<evidence type="ECO:0000313" key="4">
    <source>
        <dbReference type="Proteomes" id="UP000223913"/>
    </source>
</evidence>
<name>A0A2D0N7S8_FLAN2</name>
<feature type="transmembrane region" description="Helical" evidence="1">
    <location>
        <begin position="137"/>
        <end position="156"/>
    </location>
</feature>
<feature type="domain" description="HTH LytTR-type" evidence="2">
    <location>
        <begin position="181"/>
        <end position="250"/>
    </location>
</feature>
<dbReference type="OrthoDB" id="944028at2"/>
<dbReference type="Gene3D" id="2.40.50.1020">
    <property type="entry name" value="LytTr DNA-binding domain"/>
    <property type="match status" value="1"/>
</dbReference>
<keyword evidence="1" id="KW-0472">Membrane</keyword>
<evidence type="ECO:0000259" key="2">
    <source>
        <dbReference type="PROSITE" id="PS50930"/>
    </source>
</evidence>
<dbReference type="InterPro" id="IPR007492">
    <property type="entry name" value="LytTR_DNA-bd_dom"/>
</dbReference>
<evidence type="ECO:0000256" key="1">
    <source>
        <dbReference type="SAM" id="Phobius"/>
    </source>
</evidence>
<comment type="caution">
    <text evidence="3">The sequence shown here is derived from an EMBL/GenBank/DDBJ whole genome shotgun (WGS) entry which is preliminary data.</text>
</comment>
<dbReference type="Proteomes" id="UP000223913">
    <property type="component" value="Unassembled WGS sequence"/>
</dbReference>
<dbReference type="Pfam" id="PF04397">
    <property type="entry name" value="LytTR"/>
    <property type="match status" value="1"/>
</dbReference>
<feature type="transmembrane region" description="Helical" evidence="1">
    <location>
        <begin position="56"/>
        <end position="79"/>
    </location>
</feature>
<feature type="transmembrane region" description="Helical" evidence="1">
    <location>
        <begin position="100"/>
        <end position="125"/>
    </location>
</feature>
<keyword evidence="4" id="KW-1185">Reference proteome</keyword>
<reference evidence="3 4" key="1">
    <citation type="submission" date="2017-10" db="EMBL/GenBank/DDBJ databases">
        <title>The draft genome sequence of Lewinella nigricans NBRC 102662.</title>
        <authorList>
            <person name="Wang K."/>
        </authorList>
    </citation>
    <scope>NUCLEOTIDE SEQUENCE [LARGE SCALE GENOMIC DNA]</scope>
    <source>
        <strain evidence="3 4">NBRC 102662</strain>
    </source>
</reference>
<dbReference type="AlphaFoldDB" id="A0A2D0N7S8"/>